<dbReference type="STRING" id="1393034.HMPREF3192_01173"/>
<evidence type="ECO:0000313" key="2">
    <source>
        <dbReference type="EMBL" id="KXB33634.1"/>
    </source>
</evidence>
<comment type="caution">
    <text evidence="2">The sequence shown here is derived from an EMBL/GenBank/DDBJ whole genome shotgun (WGS) entry which is preliminary data.</text>
</comment>
<keyword evidence="1" id="KW-0472">Membrane</keyword>
<evidence type="ECO:0000313" key="3">
    <source>
        <dbReference type="Proteomes" id="UP000070675"/>
    </source>
</evidence>
<dbReference type="Gene3D" id="3.40.50.300">
    <property type="entry name" value="P-loop containing nucleotide triphosphate hydrolases"/>
    <property type="match status" value="1"/>
</dbReference>
<proteinExistence type="predicted"/>
<protein>
    <submittedName>
        <fullName evidence="2">Putative phage terminase, large subunit</fullName>
    </submittedName>
</protein>
<keyword evidence="3" id="KW-1185">Reference proteome</keyword>
<sequence length="491" mass="54552">MEPRYCYHRPYKLNLESVIEALAQKAGVFLLEWQKRDLAMISAIDEQKQFVHRRVCLSIPRQAGKTTIIEWYVLVLAMLLGARVLWTVHNYQIIVKTLEDFRVILGRKVNDELHGIPWFNSKLSRTSSKTAQEGFWFKSYRKGLNAGCICFSTRTKNASLGNTFDIVVLDEAQEVTTEHLQAILPTTSSGALHNPQYIYMGTPRRAGSTADRFEAMRTEAVGAIENKQDAGALCYIEYGLSEIGDVSDEDRWYKANPSLVEGVANIEAIRELLPQMGRLAFAQDCLGVWLKPQELSAAAGTPLITSDEWQACATDKAPTAAPCAFAVKFSVDGQYFAVAVALEEGDHTHVELVDIRSTVGTKRALADFVKARAQSVPVIIDGRAGQDSLIERVEQDCPHYNIIKPKTADVIAANTTFVDAVQEKTLSWYLPKGVTEPDELTKAVTQSYRRTIGKSGGWGFDGELSAVVEAAALAVWKSKQAKEYEPQEAYF</sequence>
<keyword evidence="1" id="KW-1133">Transmembrane helix</keyword>
<gene>
    <name evidence="2" type="ORF">HMPREF3192_01173</name>
</gene>
<organism evidence="2 3">
    <name type="scientific">Atopobium deltae</name>
    <dbReference type="NCBI Taxonomy" id="1393034"/>
    <lineage>
        <taxon>Bacteria</taxon>
        <taxon>Bacillati</taxon>
        <taxon>Actinomycetota</taxon>
        <taxon>Coriobacteriia</taxon>
        <taxon>Coriobacteriales</taxon>
        <taxon>Atopobiaceae</taxon>
        <taxon>Atopobium</taxon>
    </lineage>
</organism>
<reference evidence="3" key="1">
    <citation type="submission" date="2016-01" db="EMBL/GenBank/DDBJ databases">
        <authorList>
            <person name="Mitreva M."/>
            <person name="Pepin K.H."/>
            <person name="Mihindukulasuriya K.A."/>
            <person name="Fulton R."/>
            <person name="Fronick C."/>
            <person name="O'Laughlin M."/>
            <person name="Miner T."/>
            <person name="Herter B."/>
            <person name="Rosa B.A."/>
            <person name="Cordes M."/>
            <person name="Tomlinson C."/>
            <person name="Wollam A."/>
            <person name="Palsikar V.B."/>
            <person name="Mardis E.R."/>
            <person name="Wilson R.K."/>
        </authorList>
    </citation>
    <scope>NUCLEOTIDE SEQUENCE [LARGE SCALE GENOMIC DNA]</scope>
    <source>
        <strain evidence="3">DNF00019</strain>
    </source>
</reference>
<name>A0A133XRR7_9ACTN</name>
<dbReference type="Proteomes" id="UP000070675">
    <property type="component" value="Unassembled WGS sequence"/>
</dbReference>
<keyword evidence="1" id="KW-0812">Transmembrane</keyword>
<dbReference type="AlphaFoldDB" id="A0A133XRR7"/>
<feature type="transmembrane region" description="Helical" evidence="1">
    <location>
        <begin position="68"/>
        <end position="86"/>
    </location>
</feature>
<dbReference type="EMBL" id="LSCR01000031">
    <property type="protein sequence ID" value="KXB33634.1"/>
    <property type="molecule type" value="Genomic_DNA"/>
</dbReference>
<evidence type="ECO:0000256" key="1">
    <source>
        <dbReference type="SAM" id="Phobius"/>
    </source>
</evidence>
<dbReference type="InterPro" id="IPR027417">
    <property type="entry name" value="P-loop_NTPase"/>
</dbReference>
<dbReference type="PATRIC" id="fig|1393034.3.peg.1144"/>
<dbReference type="SUPFAM" id="SSF52540">
    <property type="entry name" value="P-loop containing nucleoside triphosphate hydrolases"/>
    <property type="match status" value="1"/>
</dbReference>
<accession>A0A133XRR7</accession>